<dbReference type="Gene3D" id="1.10.10.10">
    <property type="entry name" value="Winged helix-like DNA-binding domain superfamily/Winged helix DNA-binding domain"/>
    <property type="match status" value="1"/>
</dbReference>
<dbReference type="Pfam" id="PF03466">
    <property type="entry name" value="LysR_substrate"/>
    <property type="match status" value="1"/>
</dbReference>
<dbReference type="GO" id="GO:0003677">
    <property type="term" value="F:DNA binding"/>
    <property type="evidence" value="ECO:0007669"/>
    <property type="project" value="UniProtKB-KW"/>
</dbReference>
<dbReference type="OrthoDB" id="9803735at2"/>
<reference evidence="8 9" key="1">
    <citation type="submission" date="2015-05" db="EMBL/GenBank/DDBJ databases">
        <title>Genome sequencing project for genomic taxonomy and phylogenomics of Bacillus-like bacteria.</title>
        <authorList>
            <person name="Liu B."/>
            <person name="Wang J."/>
            <person name="Zhu Y."/>
            <person name="Liu G."/>
            <person name="Chen Q."/>
            <person name="Chen Z."/>
            <person name="Lan J."/>
            <person name="Che J."/>
            <person name="Ge C."/>
            <person name="Shi H."/>
            <person name="Pan Z."/>
            <person name="Liu X."/>
        </authorList>
    </citation>
    <scope>NUCLEOTIDE SEQUENCE [LARGE SCALE GENOMIC DNA]</scope>
    <source>
        <strain evidence="8 9">DSM 9885</strain>
    </source>
</reference>
<keyword evidence="11" id="KW-1185">Reference proteome</keyword>
<name>A0A0H0SQM3_9BACL</name>
<evidence type="ECO:0000256" key="2">
    <source>
        <dbReference type="ARBA" id="ARBA00023015"/>
    </source>
</evidence>
<dbReference type="InterPro" id="IPR036388">
    <property type="entry name" value="WH-like_DNA-bd_sf"/>
</dbReference>
<evidence type="ECO:0000313" key="8">
    <source>
        <dbReference type="EMBL" id="KLH99912.1"/>
    </source>
</evidence>
<reference evidence="6 10" key="2">
    <citation type="submission" date="2016-11" db="EMBL/GenBank/DDBJ databases">
        <authorList>
            <person name="Jaros S."/>
            <person name="Januszkiewicz K."/>
            <person name="Wedrychowicz H."/>
        </authorList>
    </citation>
    <scope>NUCLEOTIDE SEQUENCE [LARGE SCALE GENOMIC DNA]</scope>
    <source>
        <strain evidence="6 10">NF2</strain>
    </source>
</reference>
<dbReference type="SUPFAM" id="SSF53850">
    <property type="entry name" value="Periplasmic binding protein-like II"/>
    <property type="match status" value="1"/>
</dbReference>
<dbReference type="PRINTS" id="PR00039">
    <property type="entry name" value="HTHLYSR"/>
</dbReference>
<dbReference type="PANTHER" id="PTHR30346">
    <property type="entry name" value="TRANSCRIPTIONAL DUAL REGULATOR HCAR-RELATED"/>
    <property type="match status" value="1"/>
</dbReference>
<dbReference type="Proteomes" id="UP000319498">
    <property type="component" value="Unassembled WGS sequence"/>
</dbReference>
<keyword evidence="3" id="KW-0238">DNA-binding</keyword>
<dbReference type="RefSeq" id="WP_047069050.1">
    <property type="nucleotide sequence ID" value="NZ_BJOL01000002.1"/>
</dbReference>
<dbReference type="InterPro" id="IPR000847">
    <property type="entry name" value="LysR_HTH_N"/>
</dbReference>
<dbReference type="InterPro" id="IPR005119">
    <property type="entry name" value="LysR_subst-bd"/>
</dbReference>
<keyword evidence="4" id="KW-0804">Transcription</keyword>
<dbReference type="FunFam" id="1.10.10.10:FF:000001">
    <property type="entry name" value="LysR family transcriptional regulator"/>
    <property type="match status" value="1"/>
</dbReference>
<dbReference type="KEGG" id="bfm:BP422_07885"/>
<dbReference type="Proteomes" id="UP000035218">
    <property type="component" value="Unassembled WGS sequence"/>
</dbReference>
<reference evidence="7 11" key="3">
    <citation type="submission" date="2019-06" db="EMBL/GenBank/DDBJ databases">
        <title>Whole genome shotgun sequence of Brevibacillus formosus NBRC 15716.</title>
        <authorList>
            <person name="Hosoyama A."/>
            <person name="Uohara A."/>
            <person name="Ohji S."/>
            <person name="Ichikawa N."/>
        </authorList>
    </citation>
    <scope>NUCLEOTIDE SEQUENCE [LARGE SCALE GENOMIC DNA]</scope>
    <source>
        <strain evidence="7 11">NBRC 15716</strain>
    </source>
</reference>
<dbReference type="GO" id="GO:0032993">
    <property type="term" value="C:protein-DNA complex"/>
    <property type="evidence" value="ECO:0007669"/>
    <property type="project" value="TreeGrafter"/>
</dbReference>
<dbReference type="PROSITE" id="PS50931">
    <property type="entry name" value="HTH_LYSR"/>
    <property type="match status" value="1"/>
</dbReference>
<comment type="similarity">
    <text evidence="1">Belongs to the LysR transcriptional regulatory family.</text>
</comment>
<dbReference type="EMBL" id="LDCN01000002">
    <property type="protein sequence ID" value="KLH99912.1"/>
    <property type="molecule type" value="Genomic_DNA"/>
</dbReference>
<dbReference type="Proteomes" id="UP000197781">
    <property type="component" value="Chromosome"/>
</dbReference>
<dbReference type="EMBL" id="CP018145">
    <property type="protein sequence ID" value="ASJ53488.1"/>
    <property type="molecule type" value="Genomic_DNA"/>
</dbReference>
<proteinExistence type="inferred from homology"/>
<keyword evidence="2" id="KW-0805">Transcription regulation</keyword>
<dbReference type="GO" id="GO:0003700">
    <property type="term" value="F:DNA-binding transcription factor activity"/>
    <property type="evidence" value="ECO:0007669"/>
    <property type="project" value="InterPro"/>
</dbReference>
<feature type="domain" description="HTH lysR-type" evidence="5">
    <location>
        <begin position="1"/>
        <end position="58"/>
    </location>
</feature>
<dbReference type="Gene3D" id="3.40.190.290">
    <property type="match status" value="1"/>
</dbReference>
<evidence type="ECO:0000256" key="1">
    <source>
        <dbReference type="ARBA" id="ARBA00009437"/>
    </source>
</evidence>
<sequence length="295" mass="32657">MELRQIRYVLAVAEERSFSRAANRLHLAQPSLSQQIAKLEKILGVSLFHRLPQHVELTDAGQRFIQVAQTLVDMSEGLEREMRAYAVGESGKLLVGSLPITGAYVLPRVLPTFTQQFPGVELQLMEETSSHLEQLLVRGKIDVSLLTMPISDPSLEIIPAINEEIFLAVPANHPLAKRKEVDLAEVADQPFILLKEGQGFRTISLRLCEQAGFRPRIVFESSNIQTAQSLVAAGMGLSFAPKMITLAPGTIEPPTYVRIKTKPSRTLVVAYRKDKPLSRPAEAFVQCLIEQGGKI</sequence>
<protein>
    <submittedName>
        <fullName evidence="6 7">Transcriptional regulator</fullName>
    </submittedName>
</protein>
<evidence type="ECO:0000313" key="7">
    <source>
        <dbReference type="EMBL" id="GED56324.1"/>
    </source>
</evidence>
<evidence type="ECO:0000313" key="11">
    <source>
        <dbReference type="Proteomes" id="UP000319498"/>
    </source>
</evidence>
<accession>A0A0H0SQM3</accession>
<dbReference type="CDD" id="cd05466">
    <property type="entry name" value="PBP2_LTTR_substrate"/>
    <property type="match status" value="1"/>
</dbReference>
<dbReference type="EMBL" id="BJOL01000002">
    <property type="protein sequence ID" value="GED56324.1"/>
    <property type="molecule type" value="Genomic_DNA"/>
</dbReference>
<dbReference type="Pfam" id="PF00126">
    <property type="entry name" value="HTH_1"/>
    <property type="match status" value="1"/>
</dbReference>
<evidence type="ECO:0000313" key="6">
    <source>
        <dbReference type="EMBL" id="ASJ53488.1"/>
    </source>
</evidence>
<dbReference type="PANTHER" id="PTHR30346:SF28">
    <property type="entry name" value="HTH-TYPE TRANSCRIPTIONAL REGULATOR CYNR"/>
    <property type="match status" value="1"/>
</dbReference>
<organism evidence="6 10">
    <name type="scientific">Brevibacillus formosus</name>
    <dbReference type="NCBI Taxonomy" id="54913"/>
    <lineage>
        <taxon>Bacteria</taxon>
        <taxon>Bacillati</taxon>
        <taxon>Bacillota</taxon>
        <taxon>Bacilli</taxon>
        <taxon>Bacillales</taxon>
        <taxon>Paenibacillaceae</taxon>
        <taxon>Brevibacillus</taxon>
    </lineage>
</organism>
<evidence type="ECO:0000313" key="10">
    <source>
        <dbReference type="Proteomes" id="UP000197781"/>
    </source>
</evidence>
<dbReference type="AlphaFoldDB" id="A0A0H0SQM3"/>
<dbReference type="SUPFAM" id="SSF46785">
    <property type="entry name" value="Winged helix' DNA-binding domain"/>
    <property type="match status" value="1"/>
</dbReference>
<dbReference type="GeneID" id="87584866"/>
<dbReference type="InterPro" id="IPR036390">
    <property type="entry name" value="WH_DNA-bd_sf"/>
</dbReference>
<evidence type="ECO:0000259" key="5">
    <source>
        <dbReference type="PROSITE" id="PS50931"/>
    </source>
</evidence>
<evidence type="ECO:0000256" key="3">
    <source>
        <dbReference type="ARBA" id="ARBA00023125"/>
    </source>
</evidence>
<gene>
    <name evidence="7" type="primary">ycgK</name>
    <name evidence="8" type="ORF">AA984_07205</name>
    <name evidence="7" type="ORF">BFO01nite_04560</name>
    <name evidence="6" type="ORF">BP422_07885</name>
</gene>
<evidence type="ECO:0000256" key="4">
    <source>
        <dbReference type="ARBA" id="ARBA00023163"/>
    </source>
</evidence>
<evidence type="ECO:0000313" key="9">
    <source>
        <dbReference type="Proteomes" id="UP000035218"/>
    </source>
</evidence>